<dbReference type="InterPro" id="IPR000717">
    <property type="entry name" value="PCI_dom"/>
</dbReference>
<evidence type="ECO:0000256" key="7">
    <source>
        <dbReference type="ARBA" id="ARBA00023242"/>
    </source>
</evidence>
<dbReference type="PANTHER" id="PTHR10758:SF1">
    <property type="entry name" value="COP9 SIGNALOSOME COMPLEX SUBUNIT 3"/>
    <property type="match status" value="1"/>
</dbReference>
<protein>
    <recommendedName>
        <fullName evidence="4">COP9 signalosome complex subunit 3</fullName>
    </recommendedName>
</protein>
<dbReference type="GO" id="GO:0008180">
    <property type="term" value="C:COP9 signalosome"/>
    <property type="evidence" value="ECO:0007669"/>
    <property type="project" value="UniProtKB-KW"/>
</dbReference>
<evidence type="ECO:0000256" key="6">
    <source>
        <dbReference type="ARBA" id="ARBA00022790"/>
    </source>
</evidence>
<evidence type="ECO:0000256" key="2">
    <source>
        <dbReference type="ARBA" id="ARBA00004496"/>
    </source>
</evidence>
<gene>
    <name evidence="9" type="ORF">HPB48_025798</name>
</gene>
<keyword evidence="7" id="KW-0539">Nucleus</keyword>
<evidence type="ECO:0000313" key="9">
    <source>
        <dbReference type="EMBL" id="KAH9383906.1"/>
    </source>
</evidence>
<evidence type="ECO:0000256" key="1">
    <source>
        <dbReference type="ARBA" id="ARBA00004123"/>
    </source>
</evidence>
<dbReference type="SUPFAM" id="SSF46785">
    <property type="entry name" value="Winged helix' DNA-binding domain"/>
    <property type="match status" value="1"/>
</dbReference>
<keyword evidence="10" id="KW-1185">Reference proteome</keyword>
<dbReference type="AlphaFoldDB" id="A0A9J6HA12"/>
<dbReference type="OMA" id="NHYHDLV"/>
<dbReference type="Proteomes" id="UP000821853">
    <property type="component" value="Unassembled WGS sequence"/>
</dbReference>
<dbReference type="InterPro" id="IPR050756">
    <property type="entry name" value="CSN3"/>
</dbReference>
<evidence type="ECO:0000313" key="10">
    <source>
        <dbReference type="Proteomes" id="UP000821853"/>
    </source>
</evidence>
<dbReference type="SMART" id="SM00088">
    <property type="entry name" value="PINT"/>
    <property type="match status" value="1"/>
</dbReference>
<dbReference type="OrthoDB" id="29061at2759"/>
<evidence type="ECO:0000256" key="3">
    <source>
        <dbReference type="ARBA" id="ARBA00007084"/>
    </source>
</evidence>
<dbReference type="EMBL" id="JABSTR010001302">
    <property type="protein sequence ID" value="KAH9383906.1"/>
    <property type="molecule type" value="Genomic_DNA"/>
</dbReference>
<evidence type="ECO:0000256" key="4">
    <source>
        <dbReference type="ARBA" id="ARBA00014878"/>
    </source>
</evidence>
<sequence length="461" mass="52184">MSSPIEQFVATVHNMSSAGSLTQLYNFISKSSELLARNAAHLDDALETLDLQKHSLGVLAILCVKFGVTAAADFEALYSQVHDFIKNCNGEHVRIATDIFAELCHHLTQALVERQQPMRGISLLCFAISKIQLFPSQLTSIHADLCQLCLLAKCLKPALQFLDIDITDISRENEQYDAKHFLLYYYYGGMIYAALKNYERALYFFEVAVTTTSMAVSHIMLEAYKKYILMALILYGKLPTLPKYTSQVVTRFIRPLSLAYLDLASAYTSNNPDEVRTVLAKHAETFSRDNNTGLAKQCLASLYKKNIQRLTKTFLTLSLTDMASRVQLEGVRDAERHILNMANEEIFASINQKDGMVVFVDNPEKYNTPVMFKSSCHMSLRSCYAPSQMRKFIQLNEKLKQMDQDIAVDPKYIQKRLETKPLEMNKSIKNMADNELSLESVPRQADNTKGRIVGSIMQLES</sequence>
<comment type="caution">
    <text evidence="9">The sequence shown here is derived from an EMBL/GenBank/DDBJ whole genome shotgun (WGS) entry which is preliminary data.</text>
</comment>
<organism evidence="9 10">
    <name type="scientific">Haemaphysalis longicornis</name>
    <name type="common">Bush tick</name>
    <dbReference type="NCBI Taxonomy" id="44386"/>
    <lineage>
        <taxon>Eukaryota</taxon>
        <taxon>Metazoa</taxon>
        <taxon>Ecdysozoa</taxon>
        <taxon>Arthropoda</taxon>
        <taxon>Chelicerata</taxon>
        <taxon>Arachnida</taxon>
        <taxon>Acari</taxon>
        <taxon>Parasitiformes</taxon>
        <taxon>Ixodida</taxon>
        <taxon>Ixodoidea</taxon>
        <taxon>Ixodidae</taxon>
        <taxon>Haemaphysalinae</taxon>
        <taxon>Haemaphysalis</taxon>
    </lineage>
</organism>
<name>A0A9J6HA12_HAELO</name>
<comment type="similarity">
    <text evidence="3">Belongs to the CSN3 family.</text>
</comment>
<reference evidence="9 10" key="1">
    <citation type="journal article" date="2020" name="Cell">
        <title>Large-Scale Comparative Analyses of Tick Genomes Elucidate Their Genetic Diversity and Vector Capacities.</title>
        <authorList>
            <consortium name="Tick Genome and Microbiome Consortium (TIGMIC)"/>
            <person name="Jia N."/>
            <person name="Wang J."/>
            <person name="Shi W."/>
            <person name="Du L."/>
            <person name="Sun Y."/>
            <person name="Zhan W."/>
            <person name="Jiang J.F."/>
            <person name="Wang Q."/>
            <person name="Zhang B."/>
            <person name="Ji P."/>
            <person name="Bell-Sakyi L."/>
            <person name="Cui X.M."/>
            <person name="Yuan T.T."/>
            <person name="Jiang B.G."/>
            <person name="Yang W.F."/>
            <person name="Lam T.T."/>
            <person name="Chang Q.C."/>
            <person name="Ding S.J."/>
            <person name="Wang X.J."/>
            <person name="Zhu J.G."/>
            <person name="Ruan X.D."/>
            <person name="Zhao L."/>
            <person name="Wei J.T."/>
            <person name="Ye R.Z."/>
            <person name="Que T.C."/>
            <person name="Du C.H."/>
            <person name="Zhou Y.H."/>
            <person name="Cheng J.X."/>
            <person name="Dai P.F."/>
            <person name="Guo W.B."/>
            <person name="Han X.H."/>
            <person name="Huang E.J."/>
            <person name="Li L.F."/>
            <person name="Wei W."/>
            <person name="Gao Y.C."/>
            <person name="Liu J.Z."/>
            <person name="Shao H.Z."/>
            <person name="Wang X."/>
            <person name="Wang C.C."/>
            <person name="Yang T.C."/>
            <person name="Huo Q.B."/>
            <person name="Li W."/>
            <person name="Chen H.Y."/>
            <person name="Chen S.E."/>
            <person name="Zhou L.G."/>
            <person name="Ni X.B."/>
            <person name="Tian J.H."/>
            <person name="Sheng Y."/>
            <person name="Liu T."/>
            <person name="Pan Y.S."/>
            <person name="Xia L.Y."/>
            <person name="Li J."/>
            <person name="Zhao F."/>
            <person name="Cao W.C."/>
        </authorList>
    </citation>
    <scope>NUCLEOTIDE SEQUENCE [LARGE SCALE GENOMIC DNA]</scope>
    <source>
        <strain evidence="9">HaeL-2018</strain>
    </source>
</reference>
<feature type="domain" description="PCI" evidence="8">
    <location>
        <begin position="197"/>
        <end position="364"/>
    </location>
</feature>
<keyword evidence="5" id="KW-0963">Cytoplasm</keyword>
<keyword evidence="6" id="KW-0736">Signalosome</keyword>
<evidence type="ECO:0000256" key="5">
    <source>
        <dbReference type="ARBA" id="ARBA00022490"/>
    </source>
</evidence>
<accession>A0A9J6HA12</accession>
<dbReference type="InterPro" id="IPR036390">
    <property type="entry name" value="WH_DNA-bd_sf"/>
</dbReference>
<dbReference type="InterPro" id="IPR055089">
    <property type="entry name" value="COP9_N"/>
</dbReference>
<dbReference type="GO" id="GO:0005737">
    <property type="term" value="C:cytoplasm"/>
    <property type="evidence" value="ECO:0007669"/>
    <property type="project" value="UniProtKB-SubCell"/>
</dbReference>
<evidence type="ECO:0000259" key="8">
    <source>
        <dbReference type="PROSITE" id="PS50250"/>
    </source>
</evidence>
<dbReference type="VEuPathDB" id="VectorBase:HLOH_063984"/>
<proteinExistence type="inferred from homology"/>
<dbReference type="FunFam" id="1.10.10.10:FF:000354">
    <property type="entry name" value="COP9 signalosome complex subunit 3"/>
    <property type="match status" value="1"/>
</dbReference>
<dbReference type="PANTHER" id="PTHR10758">
    <property type="entry name" value="26S PROTEASOME NON-ATPASE REGULATORY SUBUNIT 3/COP9 SIGNALOSOME COMPLEX SUBUNIT 3"/>
    <property type="match status" value="1"/>
</dbReference>
<dbReference type="GO" id="GO:0006511">
    <property type="term" value="P:ubiquitin-dependent protein catabolic process"/>
    <property type="evidence" value="ECO:0007669"/>
    <property type="project" value="TreeGrafter"/>
</dbReference>
<comment type="subcellular location">
    <subcellularLocation>
        <location evidence="2">Cytoplasm</location>
    </subcellularLocation>
    <subcellularLocation>
        <location evidence="1">Nucleus</location>
    </subcellularLocation>
</comment>
<dbReference type="PROSITE" id="PS50250">
    <property type="entry name" value="PCI"/>
    <property type="match status" value="1"/>
</dbReference>
<dbReference type="Pfam" id="PF01399">
    <property type="entry name" value="PCI"/>
    <property type="match status" value="1"/>
</dbReference>
<dbReference type="Pfam" id="PF22788">
    <property type="entry name" value="COP9_hel_rpt"/>
    <property type="match status" value="1"/>
</dbReference>